<sequence length="390" mass="46147">MALNCENFKLKRPQLVDFPCNEYNDSLEYPFCRRNMGGIFHSAPIIRKKHIHPIRFCNELGYRLGHVHRNIDIPVFHKAPKIVEIPEVREITRFIESVKVVDVPIEQVRIVPKLKIREVEKIRHVPGPIEYVDIPQEHIVQKPYTEIIEKIHEVPEIEDVEIEVPIYVPTPIGPPKDIHINIPLPYDVPQFCFTPEKKNLHGIPYPIFQKMDKDPSLYIEEDALADKIQNLDEPKIKNQKIHAPAKDRYFIENEIYQNKGNYKKKYAMNNNKVDDYKISNNANDSSIDEEFHNYYEYKKNKTYNENEDYSKYARKYAQKNKSKGATSNEYNFNASAPFDKYYYSYSAYNQYKGENEENNKNYIYNDGFSDKNLYDDNGVTELIVKKKRYI</sequence>
<reference evidence="3 4" key="2">
    <citation type="submission" date="2016-05" db="EMBL/GenBank/DDBJ databases">
        <authorList>
            <person name="Naeem Raeece"/>
        </authorList>
    </citation>
    <scope>NUCLEOTIDE SEQUENCE [LARGE SCALE GENOMIC DNA]</scope>
</reference>
<dbReference type="EMBL" id="FLRD01000137">
    <property type="protein sequence ID" value="SBT45738.1"/>
    <property type="molecule type" value="Genomic_DNA"/>
</dbReference>
<dbReference type="AlphaFoldDB" id="A0A1A8ZR02"/>
<dbReference type="Proteomes" id="UP000078550">
    <property type="component" value="Unassembled WGS sequence"/>
</dbReference>
<gene>
    <name evidence="1" type="ORF">POVWA1_052540</name>
    <name evidence="2" type="ORF">POVWA2_051810</name>
</gene>
<evidence type="ECO:0000313" key="3">
    <source>
        <dbReference type="Proteomes" id="UP000078550"/>
    </source>
</evidence>
<proteinExistence type="predicted"/>
<accession>A0A1A8ZR02</accession>
<name>A0A1A8ZR02_PLAOA</name>
<keyword evidence="4" id="KW-1185">Reference proteome</keyword>
<evidence type="ECO:0000313" key="4">
    <source>
        <dbReference type="Proteomes" id="UP000078555"/>
    </source>
</evidence>
<dbReference type="Proteomes" id="UP000078555">
    <property type="component" value="Unassembled WGS sequence"/>
</dbReference>
<evidence type="ECO:0000313" key="2">
    <source>
        <dbReference type="EMBL" id="SBT46312.1"/>
    </source>
</evidence>
<reference evidence="2" key="1">
    <citation type="submission" date="2016-05" db="EMBL/GenBank/DDBJ databases">
        <authorList>
            <person name="Lavstsen T."/>
            <person name="Jespersen J.S."/>
        </authorList>
    </citation>
    <scope>NUCLEOTIDE SEQUENCE [LARGE SCALE GENOMIC DNA]</scope>
</reference>
<protein>
    <submittedName>
        <fullName evidence="2">Inner membrane complex protein 1l, putative</fullName>
    </submittedName>
</protein>
<dbReference type="EMBL" id="FLRE01000182">
    <property type="protein sequence ID" value="SBT46312.1"/>
    <property type="molecule type" value="Genomic_DNA"/>
</dbReference>
<organism evidence="2 3">
    <name type="scientific">Plasmodium ovale wallikeri</name>
    <dbReference type="NCBI Taxonomy" id="864142"/>
    <lineage>
        <taxon>Eukaryota</taxon>
        <taxon>Sar</taxon>
        <taxon>Alveolata</taxon>
        <taxon>Apicomplexa</taxon>
        <taxon>Aconoidasida</taxon>
        <taxon>Haemosporida</taxon>
        <taxon>Plasmodiidae</taxon>
        <taxon>Plasmodium</taxon>
        <taxon>Plasmodium (Plasmodium)</taxon>
    </lineage>
</organism>
<evidence type="ECO:0000313" key="1">
    <source>
        <dbReference type="EMBL" id="SBT45738.1"/>
    </source>
</evidence>